<gene>
    <name evidence="13" type="ORF">EEDITHA_LOCUS23106</name>
</gene>
<keyword evidence="8" id="KW-0808">Transferase</keyword>
<dbReference type="Pfam" id="PF07727">
    <property type="entry name" value="RVT_2"/>
    <property type="match status" value="1"/>
</dbReference>
<dbReference type="Proteomes" id="UP001153954">
    <property type="component" value="Unassembled WGS sequence"/>
</dbReference>
<keyword evidence="6" id="KW-0229">DNA integration</keyword>
<keyword evidence="14" id="KW-1185">Reference proteome</keyword>
<keyword evidence="4" id="KW-0378">Hydrolase</keyword>
<organism evidence="13 14">
    <name type="scientific">Euphydryas editha</name>
    <name type="common">Edith's checkerspot</name>
    <dbReference type="NCBI Taxonomy" id="104508"/>
    <lineage>
        <taxon>Eukaryota</taxon>
        <taxon>Metazoa</taxon>
        <taxon>Ecdysozoa</taxon>
        <taxon>Arthropoda</taxon>
        <taxon>Hexapoda</taxon>
        <taxon>Insecta</taxon>
        <taxon>Pterygota</taxon>
        <taxon>Neoptera</taxon>
        <taxon>Endopterygota</taxon>
        <taxon>Lepidoptera</taxon>
        <taxon>Glossata</taxon>
        <taxon>Ditrysia</taxon>
        <taxon>Papilionoidea</taxon>
        <taxon>Nymphalidae</taxon>
        <taxon>Nymphalinae</taxon>
        <taxon>Euphydryas</taxon>
    </lineage>
</organism>
<proteinExistence type="predicted"/>
<keyword evidence="8" id="KW-0239">DNA-directed DNA polymerase</keyword>
<keyword evidence="10" id="KW-0511">Multifunctional enzyme</keyword>
<evidence type="ECO:0000256" key="7">
    <source>
        <dbReference type="ARBA" id="ARBA00022918"/>
    </source>
</evidence>
<dbReference type="InterPro" id="IPR013103">
    <property type="entry name" value="RVT_2"/>
</dbReference>
<dbReference type="PROSITE" id="PS50994">
    <property type="entry name" value="INTEGRASE"/>
    <property type="match status" value="1"/>
</dbReference>
<dbReference type="PANTHER" id="PTHR42648">
    <property type="entry name" value="TRANSPOSASE, PUTATIVE-RELATED"/>
    <property type="match status" value="1"/>
</dbReference>
<evidence type="ECO:0000256" key="9">
    <source>
        <dbReference type="ARBA" id="ARBA00023172"/>
    </source>
</evidence>
<dbReference type="Pfam" id="PF00665">
    <property type="entry name" value="rve"/>
    <property type="match status" value="1"/>
</dbReference>
<evidence type="ECO:0000256" key="2">
    <source>
        <dbReference type="ARBA" id="ARBA00022723"/>
    </source>
</evidence>
<evidence type="ECO:0000256" key="1">
    <source>
        <dbReference type="ARBA" id="ARBA00022722"/>
    </source>
</evidence>
<name>A0AAU9VBP0_EUPED</name>
<evidence type="ECO:0000259" key="12">
    <source>
        <dbReference type="PROSITE" id="PS50994"/>
    </source>
</evidence>
<dbReference type="Gene3D" id="3.30.420.10">
    <property type="entry name" value="Ribonuclease H-like superfamily/Ribonuclease H"/>
    <property type="match status" value="1"/>
</dbReference>
<dbReference type="SUPFAM" id="SSF53098">
    <property type="entry name" value="Ribonuclease H-like"/>
    <property type="match status" value="1"/>
</dbReference>
<dbReference type="GO" id="GO:0003887">
    <property type="term" value="F:DNA-directed DNA polymerase activity"/>
    <property type="evidence" value="ECO:0007669"/>
    <property type="project" value="UniProtKB-KW"/>
</dbReference>
<dbReference type="InterPro" id="IPR025724">
    <property type="entry name" value="GAG-pre-integrase_dom"/>
</dbReference>
<dbReference type="InterPro" id="IPR012337">
    <property type="entry name" value="RNaseH-like_sf"/>
</dbReference>
<evidence type="ECO:0000313" key="13">
    <source>
        <dbReference type="EMBL" id="CAH2109248.1"/>
    </source>
</evidence>
<dbReference type="EMBL" id="CAKOGL010000064">
    <property type="protein sequence ID" value="CAH2109248.1"/>
    <property type="molecule type" value="Genomic_DNA"/>
</dbReference>
<keyword evidence="2" id="KW-0479">Metal-binding</keyword>
<evidence type="ECO:0000256" key="3">
    <source>
        <dbReference type="ARBA" id="ARBA00022759"/>
    </source>
</evidence>
<evidence type="ECO:0000256" key="8">
    <source>
        <dbReference type="ARBA" id="ARBA00022932"/>
    </source>
</evidence>
<dbReference type="InterPro" id="IPR001584">
    <property type="entry name" value="Integrase_cat-core"/>
</dbReference>
<evidence type="ECO:0000256" key="4">
    <source>
        <dbReference type="ARBA" id="ARBA00022801"/>
    </source>
</evidence>
<reference evidence="13" key="1">
    <citation type="submission" date="2022-03" db="EMBL/GenBank/DDBJ databases">
        <authorList>
            <person name="Tunstrom K."/>
        </authorList>
    </citation>
    <scope>NUCLEOTIDE SEQUENCE</scope>
</reference>
<dbReference type="GO" id="GO:0003676">
    <property type="term" value="F:nucleic acid binding"/>
    <property type="evidence" value="ECO:0007669"/>
    <property type="project" value="InterPro"/>
</dbReference>
<keyword evidence="1" id="KW-0540">Nuclease</keyword>
<evidence type="ECO:0000256" key="5">
    <source>
        <dbReference type="ARBA" id="ARBA00022842"/>
    </source>
</evidence>
<dbReference type="AlphaFoldDB" id="A0AAU9VBP0"/>
<accession>A0AAU9VBP0</accession>
<evidence type="ECO:0000256" key="6">
    <source>
        <dbReference type="ARBA" id="ARBA00022908"/>
    </source>
</evidence>
<protein>
    <recommendedName>
        <fullName evidence="12">Integrase catalytic domain-containing protein</fullName>
    </recommendedName>
</protein>
<dbReference type="InterPro" id="IPR039537">
    <property type="entry name" value="Retrotran_Ty1/copia-like"/>
</dbReference>
<dbReference type="GO" id="GO:0006310">
    <property type="term" value="P:DNA recombination"/>
    <property type="evidence" value="ECO:0007669"/>
    <property type="project" value="UniProtKB-KW"/>
</dbReference>
<feature type="region of interest" description="Disordered" evidence="11">
    <location>
        <begin position="239"/>
        <end position="281"/>
    </location>
</feature>
<dbReference type="GO" id="GO:0015074">
    <property type="term" value="P:DNA integration"/>
    <property type="evidence" value="ECO:0007669"/>
    <property type="project" value="UniProtKB-KW"/>
</dbReference>
<evidence type="ECO:0000256" key="11">
    <source>
        <dbReference type="SAM" id="MobiDB-lite"/>
    </source>
</evidence>
<dbReference type="GO" id="GO:0046872">
    <property type="term" value="F:metal ion binding"/>
    <property type="evidence" value="ECO:0007669"/>
    <property type="project" value="UniProtKB-KW"/>
</dbReference>
<keyword evidence="7" id="KW-0695">RNA-directed DNA polymerase</keyword>
<dbReference type="GO" id="GO:0016787">
    <property type="term" value="F:hydrolase activity"/>
    <property type="evidence" value="ECO:0007669"/>
    <property type="project" value="UniProtKB-KW"/>
</dbReference>
<keyword evidence="3" id="KW-0255">Endonuclease</keyword>
<keyword evidence="5" id="KW-0460">Magnesium</keyword>
<evidence type="ECO:0000313" key="14">
    <source>
        <dbReference type="Proteomes" id="UP001153954"/>
    </source>
</evidence>
<keyword evidence="8" id="KW-0548">Nucleotidyltransferase</keyword>
<sequence length="437" mass="50261">MAANYIVNVPKLRGKENYSEWVFAAENFLILEGMMKCIKPEEDRGTLVAYALLKNGVYKLQLQENMSAAAIISGELWHRRLDHVNSEYLNKMQNEVDGLTLKEKVDITKSTCTICCEGKQARLPFTHVGKRSAGLLNIINTDICGPMECESIGGFKYFILFVDDFTRMTAVYFLKNKNDAFKSFREYKVLVENQTNKKIRIIRSDNGREFCNAEFNRSRCDSCREVIVVEKENTTIAVTEKENVNETSKGTDQPSSVEDDTLTSHEKSTNDSDSEYAPNTGDLTLQEALTRNEKEYWQKALKEEFQWFEENQAWELVDASNSGCVVQCKWVLKKKCDVDGKVLYRARLVAKCFTQRHGVDYNETFSPVVRYSTLRLLFALTVKLDFKTTHLDVKTAFLNGHLEDDDFMQKPDCFVKSCFLKLKKGYLWIKAIFKNVV</sequence>
<keyword evidence="9" id="KW-0233">DNA recombination</keyword>
<comment type="caution">
    <text evidence="13">The sequence shown here is derived from an EMBL/GenBank/DDBJ whole genome shotgun (WGS) entry which is preliminary data.</text>
</comment>
<evidence type="ECO:0000256" key="10">
    <source>
        <dbReference type="ARBA" id="ARBA00023268"/>
    </source>
</evidence>
<feature type="compositionally biased region" description="Polar residues" evidence="11">
    <location>
        <begin position="245"/>
        <end position="256"/>
    </location>
</feature>
<dbReference type="Pfam" id="PF13976">
    <property type="entry name" value="gag_pre-integrs"/>
    <property type="match status" value="1"/>
</dbReference>
<dbReference type="InterPro" id="IPR036397">
    <property type="entry name" value="RNaseH_sf"/>
</dbReference>
<dbReference type="GO" id="GO:0004519">
    <property type="term" value="F:endonuclease activity"/>
    <property type="evidence" value="ECO:0007669"/>
    <property type="project" value="UniProtKB-KW"/>
</dbReference>
<dbReference type="GO" id="GO:0003964">
    <property type="term" value="F:RNA-directed DNA polymerase activity"/>
    <property type="evidence" value="ECO:0007669"/>
    <property type="project" value="UniProtKB-KW"/>
</dbReference>
<feature type="domain" description="Integrase catalytic" evidence="12">
    <location>
        <begin position="120"/>
        <end position="215"/>
    </location>
</feature>
<dbReference type="PANTHER" id="PTHR42648:SF11">
    <property type="entry name" value="TRANSPOSON TY4-P GAG-POL POLYPROTEIN"/>
    <property type="match status" value="1"/>
</dbReference>